<gene>
    <name evidence="2" type="ORF">SacxiDRAFT_0195</name>
</gene>
<evidence type="ECO:0000256" key="1">
    <source>
        <dbReference type="SAM" id="Phobius"/>
    </source>
</evidence>
<proteinExistence type="predicted"/>
<name>I0UX74_9PSEU</name>
<feature type="transmembrane region" description="Helical" evidence="1">
    <location>
        <begin position="546"/>
        <end position="571"/>
    </location>
</feature>
<keyword evidence="3" id="KW-1185">Reference proteome</keyword>
<dbReference type="eggNOG" id="COG5635">
    <property type="taxonomic scope" value="Bacteria"/>
</dbReference>
<dbReference type="InterPro" id="IPR027417">
    <property type="entry name" value="P-loop_NTPase"/>
</dbReference>
<dbReference type="Proteomes" id="UP000004691">
    <property type="component" value="Unassembled WGS sequence"/>
</dbReference>
<organism evidence="2 3">
    <name type="scientific">Saccharomonospora xinjiangensis XJ-54</name>
    <dbReference type="NCBI Taxonomy" id="882086"/>
    <lineage>
        <taxon>Bacteria</taxon>
        <taxon>Bacillati</taxon>
        <taxon>Actinomycetota</taxon>
        <taxon>Actinomycetes</taxon>
        <taxon>Pseudonocardiales</taxon>
        <taxon>Pseudonocardiaceae</taxon>
        <taxon>Saccharomonospora</taxon>
    </lineage>
</organism>
<dbReference type="STRING" id="882086.SacxiDRAFT_0195"/>
<dbReference type="HOGENOM" id="CLU_014354_0_0_11"/>
<feature type="transmembrane region" description="Helical" evidence="1">
    <location>
        <begin position="412"/>
        <end position="435"/>
    </location>
</feature>
<keyword evidence="1" id="KW-0472">Membrane</keyword>
<evidence type="ECO:0000313" key="2">
    <source>
        <dbReference type="EMBL" id="EID52477.1"/>
    </source>
</evidence>
<dbReference type="Gene3D" id="3.40.50.300">
    <property type="entry name" value="P-loop containing nucleotide triphosphate hydrolases"/>
    <property type="match status" value="1"/>
</dbReference>
<feature type="transmembrane region" description="Helical" evidence="1">
    <location>
        <begin position="461"/>
        <end position="484"/>
    </location>
</feature>
<evidence type="ECO:0000313" key="3">
    <source>
        <dbReference type="Proteomes" id="UP000004691"/>
    </source>
</evidence>
<sequence>MEVGSRWRREEENRQIHDPFPLPVRWHSAREDVADHDENVYRVLPDSTSPAPGVAELRGSLADVVDTYRSLPSGRMVVLGRAGSGKTVLTLRFLLDLLKIRRRADPVPVIVGLGSWDPGAASLRDWLTDQLERDHPEFAATSYGSTTLAAALVEAGLVLPVLDGFDEIADGLRRPALRALNATTLPLLLTSRPDEYVAAVEDVDVLTSAAVVELCDLTVSDLAAYLPRTARKRRFGGKAATVWDPVLAELTEHPERPGCANLVLVLATPLMVGLARAVYSDQPGRDPAELLDTERFGTPEAIETHLFDTFVPTAYQDRPGGEQSRWDVRRVPYWLGYLAKHLDRLGSRDLAWWQLGNTLGASIRMLVVGVLAGAGVGLAEWLVMGLVSGVLLGPEAAKEYLFGLGLVDTAHVTLAAGLAFALAHGLAFVSGTAALEPSRSRIGVRKGRTNRFRVFVSRFRVGLLAGALFGVLIGIVWGIIRWLVSGKAEALLGGLIDAFLCSVVFGLGAGVSYGVIGMLETSRDIRSISSPADLLRLNRRTVLAQLCLFGPMFGLVVAFGGALVVAVFQGILGPLSYGVLGGFLWGSIGMVGGGLGYVLCMTAWGQWVVFARIYLPLTGRLPWKVPAFLDDAYRRGVLRQAGTVYQFRHARLHDHLSRVFEERDNA</sequence>
<feature type="transmembrane region" description="Helical" evidence="1">
    <location>
        <begin position="490"/>
        <end position="516"/>
    </location>
</feature>
<accession>I0UX74</accession>
<keyword evidence="1" id="KW-1133">Transmembrane helix</keyword>
<keyword evidence="1" id="KW-0812">Transmembrane</keyword>
<feature type="transmembrane region" description="Helical" evidence="1">
    <location>
        <begin position="366"/>
        <end position="392"/>
    </location>
</feature>
<dbReference type="AlphaFoldDB" id="I0UX74"/>
<dbReference type="RefSeq" id="WP_006236576.1">
    <property type="nucleotide sequence ID" value="NZ_JH636049.1"/>
</dbReference>
<feature type="transmembrane region" description="Helical" evidence="1">
    <location>
        <begin position="583"/>
        <end position="610"/>
    </location>
</feature>
<dbReference type="EMBL" id="JH636049">
    <property type="protein sequence ID" value="EID52477.1"/>
    <property type="molecule type" value="Genomic_DNA"/>
</dbReference>
<reference evidence="2 3" key="1">
    <citation type="submission" date="2012-01" db="EMBL/GenBank/DDBJ databases">
        <title>Improved High-Quality Draft sequence of Saccharomonospora xinjiangensis XJ-54.</title>
        <authorList>
            <consortium name="US DOE Joint Genome Institute"/>
            <person name="Lucas S."/>
            <person name="Han J."/>
            <person name="Lapidus A."/>
            <person name="Cheng J.-F."/>
            <person name="Goodwin L."/>
            <person name="Pitluck S."/>
            <person name="Peters L."/>
            <person name="Mikhailova N."/>
            <person name="Teshima H."/>
            <person name="Detter J.C."/>
            <person name="Han C."/>
            <person name="Tapia R."/>
            <person name="Land M."/>
            <person name="Hauser L."/>
            <person name="Kyrpides N."/>
            <person name="Ivanova N."/>
            <person name="Pagani I."/>
            <person name="Brambilla E.-M."/>
            <person name="Klenk H.-P."/>
            <person name="Woyke T."/>
        </authorList>
    </citation>
    <scope>NUCLEOTIDE SEQUENCE [LARGE SCALE GENOMIC DNA]</scope>
    <source>
        <strain evidence="2 3">XJ-54</strain>
    </source>
</reference>
<protein>
    <submittedName>
        <fullName evidence="2">Putative NTPase (NACHT family)</fullName>
    </submittedName>
</protein>